<dbReference type="PATRIC" id="fig|66969.6.peg.2883"/>
<protein>
    <submittedName>
        <fullName evidence="3">Acetyl CoA carboxylase subunit alpha</fullName>
    </submittedName>
</protein>
<reference evidence="3 4" key="1">
    <citation type="submission" date="2015-11" db="EMBL/GenBank/DDBJ databases">
        <title>Genomic analysis of 38 Legionella species identifies large and diverse effector repertoires.</title>
        <authorList>
            <person name="Burstein D."/>
            <person name="Amaro F."/>
            <person name="Zusman T."/>
            <person name="Lifshitz Z."/>
            <person name="Cohen O."/>
            <person name="Gilbert J.A."/>
            <person name="Pupko T."/>
            <person name="Shuman H.A."/>
            <person name="Segal G."/>
        </authorList>
    </citation>
    <scope>NUCLEOTIDE SEQUENCE [LARGE SCALE GENOMIC DNA]</scope>
    <source>
        <strain evidence="3 4">ATCC 51914</strain>
    </source>
</reference>
<feature type="domain" description="CoA carboxyltransferase N-terminal" evidence="1">
    <location>
        <begin position="1"/>
        <end position="225"/>
    </location>
</feature>
<keyword evidence="4" id="KW-1185">Reference proteome</keyword>
<evidence type="ECO:0000259" key="2">
    <source>
        <dbReference type="PROSITE" id="PS50989"/>
    </source>
</evidence>
<dbReference type="GO" id="GO:0004658">
    <property type="term" value="F:propionyl-CoA carboxylase activity"/>
    <property type="evidence" value="ECO:0007669"/>
    <property type="project" value="TreeGrafter"/>
</dbReference>
<dbReference type="EMBL" id="LNZB01000060">
    <property type="protein sequence ID" value="KTD74624.1"/>
    <property type="molecule type" value="Genomic_DNA"/>
</dbReference>
<dbReference type="InterPro" id="IPR034733">
    <property type="entry name" value="AcCoA_carboxyl_beta"/>
</dbReference>
<dbReference type="RefSeq" id="WP_058481299.1">
    <property type="nucleotide sequence ID" value="NZ_CAAAIQ010000032.1"/>
</dbReference>
<comment type="caution">
    <text evidence="3">The sequence shown here is derived from an EMBL/GenBank/DDBJ whole genome shotgun (WGS) entry which is preliminary data.</text>
</comment>
<evidence type="ECO:0000313" key="3">
    <source>
        <dbReference type="EMBL" id="KTD74624.1"/>
    </source>
</evidence>
<evidence type="ECO:0000259" key="1">
    <source>
        <dbReference type="PROSITE" id="PS50980"/>
    </source>
</evidence>
<dbReference type="PANTHER" id="PTHR43842">
    <property type="entry name" value="PROPIONYL-COA CARBOXYLASE BETA CHAIN"/>
    <property type="match status" value="1"/>
</dbReference>
<dbReference type="PANTHER" id="PTHR43842:SF2">
    <property type="entry name" value="PROPIONYL-COA CARBOXYLASE BETA CHAIN, MITOCHONDRIAL"/>
    <property type="match status" value="1"/>
</dbReference>
<dbReference type="Pfam" id="PF01039">
    <property type="entry name" value="Carboxyl_trans"/>
    <property type="match status" value="1"/>
</dbReference>
<dbReference type="Gene3D" id="3.90.226.10">
    <property type="entry name" value="2-enoyl-CoA Hydratase, Chain A, domain 1"/>
    <property type="match status" value="2"/>
</dbReference>
<dbReference type="AlphaFoldDB" id="A0A0W1A0H9"/>
<name>A0A0W1A0H9_9GAMM</name>
<dbReference type="InterPro" id="IPR051047">
    <property type="entry name" value="AccD/PCCB"/>
</dbReference>
<accession>A0A0W1A0H9</accession>
<dbReference type="STRING" id="66969.Lwal_2665"/>
<dbReference type="InterPro" id="IPR011762">
    <property type="entry name" value="COA_CT_N"/>
</dbReference>
<dbReference type="PROSITE" id="PS50980">
    <property type="entry name" value="COA_CT_NTER"/>
    <property type="match status" value="1"/>
</dbReference>
<gene>
    <name evidence="3" type="ORF">Lwal_2665</name>
</gene>
<proteinExistence type="predicted"/>
<organism evidence="3 4">
    <name type="scientific">Legionella waltersii</name>
    <dbReference type="NCBI Taxonomy" id="66969"/>
    <lineage>
        <taxon>Bacteria</taxon>
        <taxon>Pseudomonadati</taxon>
        <taxon>Pseudomonadota</taxon>
        <taxon>Gammaproteobacteria</taxon>
        <taxon>Legionellales</taxon>
        <taxon>Legionellaceae</taxon>
        <taxon>Legionella</taxon>
    </lineage>
</organism>
<feature type="domain" description="CoA carboxyltransferase C-terminal" evidence="2">
    <location>
        <begin position="228"/>
        <end position="459"/>
    </location>
</feature>
<dbReference type="OrthoDB" id="9803706at2"/>
<sequence length="471" mass="51985">MPLQPTNNKLIQWIDRLIDKNSFQPINTASTNSLSLEDECEVLAGLATVNQQPIALYAQDNSINRGYIRQEGGMKIIHIMDKAKELNIPIIALLGSPGVYLEDDLLSGDIYTQILSRNIQLSGQIPQIAVIIAPTLGAPAYSAVLMDFLFFNKHRSYLMVTSPMVVQQAIGEKTTMAELGSASLHATVTGIADFVADNATVQIDQVKTMLAYLPSNSRNLPPRHSILEPTKPLPEIPNNPKIPFNMLNLIHAIVDNSTTSLYKQSYGQAMICAFVHINGLAVGIMANQSIRLSGAIDCEAAQKASKFLRLCDSYCIPILTLIDVPGFMPGKREEQRSLLLHGARLCTAMQTRVPRLSLIVRKCYGAAGFLMMQTRSQNGDLVLALESANLGIMDKTTTNKVQTIDAQTSNHKQQLTKDSPHSLDDSLVQAYQLGLIDELIKPHQIRSRLSHHLELLYKKMDNLPPARHSIF</sequence>
<dbReference type="SUPFAM" id="SSF52096">
    <property type="entry name" value="ClpP/crotonase"/>
    <property type="match status" value="2"/>
</dbReference>
<dbReference type="PROSITE" id="PS50989">
    <property type="entry name" value="COA_CT_CTER"/>
    <property type="match status" value="1"/>
</dbReference>
<evidence type="ECO:0000313" key="4">
    <source>
        <dbReference type="Proteomes" id="UP000054729"/>
    </source>
</evidence>
<dbReference type="InterPro" id="IPR011763">
    <property type="entry name" value="COA_CT_C"/>
</dbReference>
<dbReference type="InterPro" id="IPR029045">
    <property type="entry name" value="ClpP/crotonase-like_dom_sf"/>
</dbReference>
<dbReference type="Proteomes" id="UP000054729">
    <property type="component" value="Unassembled WGS sequence"/>
</dbReference>